<dbReference type="AlphaFoldDB" id="C4XM67"/>
<reference evidence="1 2" key="1">
    <citation type="journal article" date="2009" name="Genome Res.">
        <title>Whole genome sequence of Desulfovibrio magneticus strain RS-1 revealed common gene clusters in magnetotactic bacteria.</title>
        <authorList>
            <person name="Nakazawa H."/>
            <person name="Arakaki A."/>
            <person name="Narita-Yamada S."/>
            <person name="Yashiro I."/>
            <person name="Jinno K."/>
            <person name="Aoki N."/>
            <person name="Tsuruyama A."/>
            <person name="Okamura Y."/>
            <person name="Tanikawa S."/>
            <person name="Fujita N."/>
            <person name="Takeyama H."/>
            <person name="Matsunaga T."/>
        </authorList>
    </citation>
    <scope>NUCLEOTIDE SEQUENCE [LARGE SCALE GENOMIC DNA]</scope>
    <source>
        <strain evidence="2">ATCC 700980 / DSM 13731 / RS-1</strain>
    </source>
</reference>
<evidence type="ECO:0000313" key="1">
    <source>
        <dbReference type="EMBL" id="BAH77195.1"/>
    </source>
</evidence>
<organism evidence="1 2">
    <name type="scientific">Solidesulfovibrio magneticus (strain ATCC 700980 / DSM 13731 / RS-1)</name>
    <name type="common">Desulfovibrio magneticus</name>
    <dbReference type="NCBI Taxonomy" id="573370"/>
    <lineage>
        <taxon>Bacteria</taxon>
        <taxon>Pseudomonadati</taxon>
        <taxon>Thermodesulfobacteriota</taxon>
        <taxon>Desulfovibrionia</taxon>
        <taxon>Desulfovibrionales</taxon>
        <taxon>Desulfovibrionaceae</taxon>
        <taxon>Solidesulfovibrio</taxon>
    </lineage>
</organism>
<keyword evidence="2" id="KW-1185">Reference proteome</keyword>
<protein>
    <submittedName>
        <fullName evidence="1">Uncharacterized protein</fullName>
    </submittedName>
</protein>
<gene>
    <name evidence="1" type="ordered locus">DMR_37040</name>
</gene>
<sequence length="220" mass="25038">MSALVDEFEPLFAQLELLKNKISQYANAGDRLNYASESIEALSTEFRNAKIGTDIILNGINDNKERLCTAIDSINAFNNTMENAIRSIENTDISNALKKFQDLLSFEMEKFLYQNKLLVEENKKQLENLQKLVLGLLQLKDDMLDSLSNASDCIFQKIDSIDQLVRSNIETTASLSNRQSEIDIRMTTFVSSIDKQLNLITENIASQGKRLDSIKKIKWF</sequence>
<dbReference type="KEGG" id="dma:DMR_37040"/>
<dbReference type="Proteomes" id="UP000009071">
    <property type="component" value="Chromosome"/>
</dbReference>
<dbReference type="HOGENOM" id="CLU_1254272_0_0_7"/>
<name>C4XM67_SOLM1</name>
<evidence type="ECO:0000313" key="2">
    <source>
        <dbReference type="Proteomes" id="UP000009071"/>
    </source>
</evidence>
<dbReference type="STRING" id="573370.DMR_37040"/>
<accession>C4XM67</accession>
<proteinExistence type="predicted"/>
<dbReference type="EMBL" id="AP010904">
    <property type="protein sequence ID" value="BAH77195.1"/>
    <property type="molecule type" value="Genomic_DNA"/>
</dbReference>